<gene>
    <name evidence="6" type="ORF">VFPBJ_09855</name>
</gene>
<comment type="similarity">
    <text evidence="1">Belongs to the Gfa family.</text>
</comment>
<dbReference type="Proteomes" id="UP000078240">
    <property type="component" value="Unassembled WGS sequence"/>
</dbReference>
<organism evidence="6 7">
    <name type="scientific">Purpureocillium lilacinum</name>
    <name type="common">Paecilomyces lilacinus</name>
    <dbReference type="NCBI Taxonomy" id="33203"/>
    <lineage>
        <taxon>Eukaryota</taxon>
        <taxon>Fungi</taxon>
        <taxon>Dikarya</taxon>
        <taxon>Ascomycota</taxon>
        <taxon>Pezizomycotina</taxon>
        <taxon>Sordariomycetes</taxon>
        <taxon>Hypocreomycetidae</taxon>
        <taxon>Hypocreales</taxon>
        <taxon>Ophiocordycipitaceae</taxon>
        <taxon>Purpureocillium</taxon>
    </lineage>
</organism>
<keyword evidence="2" id="KW-0479">Metal-binding</keyword>
<comment type="caution">
    <text evidence="6">The sequence shown here is derived from an EMBL/GenBank/DDBJ whole genome shotgun (WGS) entry which is preliminary data.</text>
</comment>
<evidence type="ECO:0000313" key="7">
    <source>
        <dbReference type="Proteomes" id="UP000078240"/>
    </source>
</evidence>
<evidence type="ECO:0000256" key="2">
    <source>
        <dbReference type="ARBA" id="ARBA00022723"/>
    </source>
</evidence>
<sequence length="161" mass="17253">MATDDAASPQPSNSSNPVVHCQCGAISFPVSRPEPLALYFCHCTECRKQSSSAFGASAIYPAAGMWPPPPAQAAKLGVWKRTSDKGTTLECYFCKNCGVRILHRPLRPDGSPKPNVTVKAGCVKGLRLEGAKHIWAKSAVVDVPDDAAWESPDEDVDVKTE</sequence>
<dbReference type="PANTHER" id="PTHR33337:SF3">
    <property type="entry name" value="CENP-V_GFA DOMAIN-CONTAINING PROTEIN"/>
    <property type="match status" value="1"/>
</dbReference>
<dbReference type="OrthoDB" id="5290969at2759"/>
<name>A0A179GAN9_PURLI</name>
<dbReference type="Gene3D" id="3.90.1590.10">
    <property type="entry name" value="glutathione-dependent formaldehyde- activating enzyme (gfa)"/>
    <property type="match status" value="1"/>
</dbReference>
<dbReference type="InterPro" id="IPR006913">
    <property type="entry name" value="CENP-V/GFA"/>
</dbReference>
<evidence type="ECO:0000313" key="6">
    <source>
        <dbReference type="EMBL" id="OAQ74560.1"/>
    </source>
</evidence>
<dbReference type="PROSITE" id="PS51891">
    <property type="entry name" value="CENP_V_GFA"/>
    <property type="match status" value="1"/>
</dbReference>
<dbReference type="InterPro" id="IPR011057">
    <property type="entry name" value="Mss4-like_sf"/>
</dbReference>
<evidence type="ECO:0000259" key="5">
    <source>
        <dbReference type="PROSITE" id="PS51891"/>
    </source>
</evidence>
<dbReference type="GO" id="GO:0016846">
    <property type="term" value="F:carbon-sulfur lyase activity"/>
    <property type="evidence" value="ECO:0007669"/>
    <property type="project" value="InterPro"/>
</dbReference>
<dbReference type="EMBL" id="LSBH01000009">
    <property type="protein sequence ID" value="OAQ74560.1"/>
    <property type="molecule type" value="Genomic_DNA"/>
</dbReference>
<dbReference type="SUPFAM" id="SSF51316">
    <property type="entry name" value="Mss4-like"/>
    <property type="match status" value="1"/>
</dbReference>
<dbReference type="GO" id="GO:0046872">
    <property type="term" value="F:metal ion binding"/>
    <property type="evidence" value="ECO:0007669"/>
    <property type="project" value="UniProtKB-KW"/>
</dbReference>
<dbReference type="AlphaFoldDB" id="A0A179GAN9"/>
<protein>
    <submittedName>
        <fullName evidence="6">Glutathione-dependent formaldehyde-activating enzyme domain-containing protein</fullName>
    </submittedName>
</protein>
<feature type="domain" description="CENP-V/GFA" evidence="5">
    <location>
        <begin position="14"/>
        <end position="150"/>
    </location>
</feature>
<keyword evidence="3" id="KW-0862">Zinc</keyword>
<reference evidence="6 7" key="1">
    <citation type="submission" date="2016-01" db="EMBL/GenBank/DDBJ databases">
        <title>Biosynthesis of antibiotic leucinostatins and their inhibition on Phytophthora in bio-control Purpureocillium lilacinum.</title>
        <authorList>
            <person name="Wang G."/>
            <person name="Liu Z."/>
            <person name="Lin R."/>
            <person name="Li E."/>
            <person name="Mao Z."/>
            <person name="Ling J."/>
            <person name="Yin W."/>
            <person name="Xie B."/>
        </authorList>
    </citation>
    <scope>NUCLEOTIDE SEQUENCE [LARGE SCALE GENOMIC DNA]</scope>
    <source>
        <strain evidence="6">PLBJ-1</strain>
    </source>
</reference>
<evidence type="ECO:0000256" key="1">
    <source>
        <dbReference type="ARBA" id="ARBA00005495"/>
    </source>
</evidence>
<evidence type="ECO:0000256" key="3">
    <source>
        <dbReference type="ARBA" id="ARBA00022833"/>
    </source>
</evidence>
<dbReference type="Pfam" id="PF04828">
    <property type="entry name" value="GFA"/>
    <property type="match status" value="1"/>
</dbReference>
<accession>A0A179GAN9</accession>
<evidence type="ECO:0000256" key="4">
    <source>
        <dbReference type="ARBA" id="ARBA00023239"/>
    </source>
</evidence>
<dbReference type="PANTHER" id="PTHR33337">
    <property type="entry name" value="GFA DOMAIN-CONTAINING PROTEIN"/>
    <property type="match status" value="1"/>
</dbReference>
<proteinExistence type="inferred from homology"/>
<keyword evidence="4" id="KW-0456">Lyase</keyword>